<dbReference type="Gene3D" id="3.90.550.50">
    <property type="match status" value="1"/>
</dbReference>
<evidence type="ECO:0000256" key="5">
    <source>
        <dbReference type="ARBA" id="ARBA00022968"/>
    </source>
</evidence>
<dbReference type="GO" id="GO:0012505">
    <property type="term" value="C:endomembrane system"/>
    <property type="evidence" value="ECO:0007669"/>
    <property type="project" value="UniProtKB-SubCell"/>
</dbReference>
<dbReference type="PANTHER" id="PTHR10811">
    <property type="entry name" value="FRINGE-RELATED"/>
    <property type="match status" value="1"/>
</dbReference>
<feature type="region of interest" description="Disordered" evidence="9">
    <location>
        <begin position="163"/>
        <end position="187"/>
    </location>
</feature>
<comment type="subcellular location">
    <subcellularLocation>
        <location evidence="8">Endomembrane system</location>
        <topology evidence="8">Single-pass membrane protein</topology>
    </subcellularLocation>
    <subcellularLocation>
        <location evidence="1">Membrane</location>
        <topology evidence="1">Single-pass type II membrane protein</topology>
    </subcellularLocation>
</comment>
<feature type="compositionally biased region" description="Basic and acidic residues" evidence="9">
    <location>
        <begin position="118"/>
        <end position="128"/>
    </location>
</feature>
<dbReference type="Pfam" id="PF02434">
    <property type="entry name" value="Fringe"/>
    <property type="match status" value="1"/>
</dbReference>
<dbReference type="Proteomes" id="UP000034680">
    <property type="component" value="Unassembled WGS sequence"/>
</dbReference>
<reference evidence="11 12" key="1">
    <citation type="submission" date="2015-05" db="EMBL/GenBank/DDBJ databases">
        <title>Distinctive expansion of gene families associated with plant cell wall degradation and secondary metabolism in the genomes of grapevine trunk pathogens.</title>
        <authorList>
            <person name="Lawrence D.P."/>
            <person name="Travadon R."/>
            <person name="Rolshausen P.E."/>
            <person name="Baumgartner K."/>
        </authorList>
    </citation>
    <scope>NUCLEOTIDE SEQUENCE [LARGE SCALE GENOMIC DNA]</scope>
    <source>
        <strain evidence="11">DA912</strain>
    </source>
</reference>
<keyword evidence="3" id="KW-0808">Transferase</keyword>
<evidence type="ECO:0000256" key="3">
    <source>
        <dbReference type="ARBA" id="ARBA00022679"/>
    </source>
</evidence>
<gene>
    <name evidence="11" type="ORF">UCDDA912_g05364</name>
</gene>
<evidence type="ECO:0000256" key="1">
    <source>
        <dbReference type="ARBA" id="ARBA00004606"/>
    </source>
</evidence>
<organism evidence="11 12">
    <name type="scientific">Diaporthe ampelina</name>
    <dbReference type="NCBI Taxonomy" id="1214573"/>
    <lineage>
        <taxon>Eukaryota</taxon>
        <taxon>Fungi</taxon>
        <taxon>Dikarya</taxon>
        <taxon>Ascomycota</taxon>
        <taxon>Pezizomycotina</taxon>
        <taxon>Sordariomycetes</taxon>
        <taxon>Sordariomycetidae</taxon>
        <taxon>Diaporthales</taxon>
        <taxon>Diaporthaceae</taxon>
        <taxon>Diaporthe</taxon>
    </lineage>
</organism>
<reference evidence="11 12" key="2">
    <citation type="submission" date="2015-05" db="EMBL/GenBank/DDBJ databases">
        <authorList>
            <person name="Morales-Cruz A."/>
            <person name="Amrine K.C."/>
            <person name="Cantu D."/>
        </authorList>
    </citation>
    <scope>NUCLEOTIDE SEQUENCE [LARGE SCALE GENOMIC DNA]</scope>
    <source>
        <strain evidence="11">DA912</strain>
    </source>
</reference>
<evidence type="ECO:0000256" key="2">
    <source>
        <dbReference type="ARBA" id="ARBA00022676"/>
    </source>
</evidence>
<feature type="domain" description="Fringe-like glycosyltransferase" evidence="10">
    <location>
        <begin position="279"/>
        <end position="383"/>
    </location>
</feature>
<name>A0A0G2FKR7_9PEZI</name>
<keyword evidence="4" id="KW-0812">Transmembrane</keyword>
<dbReference type="EMBL" id="LCUC01000192">
    <property type="protein sequence ID" value="KKY34664.1"/>
    <property type="molecule type" value="Genomic_DNA"/>
</dbReference>
<proteinExistence type="predicted"/>
<evidence type="ECO:0000256" key="7">
    <source>
        <dbReference type="ARBA" id="ARBA00023136"/>
    </source>
</evidence>
<feature type="region of interest" description="Disordered" evidence="9">
    <location>
        <begin position="84"/>
        <end position="128"/>
    </location>
</feature>
<evidence type="ECO:0000256" key="4">
    <source>
        <dbReference type="ARBA" id="ARBA00022692"/>
    </source>
</evidence>
<evidence type="ECO:0000256" key="6">
    <source>
        <dbReference type="ARBA" id="ARBA00022989"/>
    </source>
</evidence>
<evidence type="ECO:0000313" key="11">
    <source>
        <dbReference type="EMBL" id="KKY34664.1"/>
    </source>
</evidence>
<evidence type="ECO:0000256" key="8">
    <source>
        <dbReference type="ARBA" id="ARBA00037847"/>
    </source>
</evidence>
<keyword evidence="12" id="KW-1185">Reference proteome</keyword>
<accession>A0A0G2FKR7</accession>
<dbReference type="AlphaFoldDB" id="A0A0G2FKR7"/>
<dbReference type="GO" id="GO:0016020">
    <property type="term" value="C:membrane"/>
    <property type="evidence" value="ECO:0007669"/>
    <property type="project" value="UniProtKB-SubCell"/>
</dbReference>
<dbReference type="STRING" id="1214573.A0A0G2FKR7"/>
<keyword evidence="5" id="KW-0735">Signal-anchor</keyword>
<evidence type="ECO:0000259" key="10">
    <source>
        <dbReference type="Pfam" id="PF02434"/>
    </source>
</evidence>
<protein>
    <recommendedName>
        <fullName evidence="10">Fringe-like glycosyltransferase domain-containing protein</fullName>
    </recommendedName>
</protein>
<keyword evidence="2" id="KW-0328">Glycosyltransferase</keyword>
<evidence type="ECO:0000313" key="12">
    <source>
        <dbReference type="Proteomes" id="UP000034680"/>
    </source>
</evidence>
<evidence type="ECO:0000256" key="9">
    <source>
        <dbReference type="SAM" id="MobiDB-lite"/>
    </source>
</evidence>
<feature type="compositionally biased region" description="Low complexity" evidence="9">
    <location>
        <begin position="101"/>
        <end position="111"/>
    </location>
</feature>
<keyword evidence="7" id="KW-0472">Membrane</keyword>
<dbReference type="OrthoDB" id="414175at2759"/>
<feature type="compositionally biased region" description="Basic and acidic residues" evidence="9">
    <location>
        <begin position="84"/>
        <end position="93"/>
    </location>
</feature>
<dbReference type="InterPro" id="IPR003378">
    <property type="entry name" value="Fringe-like_glycosylTrfase"/>
</dbReference>
<sequence length="555" mass="62012">MATALVSYANKRSRLVAALAFAIFVLFFLFRIGGGSDGGFYGSKKPAVEETPPRPAYSGPRVELFGLKDFGAEVEIATLNIRVKEQTQQHTSDKPTANSRPAAAKPVPAKPADLESLEVERSRPDHSRRQGYGIFSPSPLQQQLAIALPKFTTHRVDAPDFNVADLDTPVPGTPPASTTITIPPKKKAPDASRITFGVATLLSRMPEALENFKHWAANTNARFVVVHEPQDTEARPGELSPDEIKTMYRDAGIGHLFLVESDKGWGERYLSLLGWLSSTVEKQTDWVALIDDDTFFFDMNTLMGMLKKYDPAEPWYVGRLSENKWNINNGGFFAIGGAGVFMSRPLIEKLGPHAESCWADRQEGATGGDWIVGDCVYRHTTTKLSIEHGLFQLDLHVDVTGFYEAVRKQPVGVHHWKSWHHHDLPTVAAVSEVCGKPCVLQNFRFQDGWQMANGFSIVRYSYNETQLAAQHPEAMEHTWKRTIWDIDDSWAYSLEPLKPRDEGKVQFLVEKSVRDEAARTTTLYYVRREEGIGKGLIRVSAAAVRKERKTEGAEK</sequence>
<dbReference type="GO" id="GO:0016757">
    <property type="term" value="F:glycosyltransferase activity"/>
    <property type="evidence" value="ECO:0007669"/>
    <property type="project" value="UniProtKB-KW"/>
</dbReference>
<comment type="caution">
    <text evidence="11">The sequence shown here is derived from an EMBL/GenBank/DDBJ whole genome shotgun (WGS) entry which is preliminary data.</text>
</comment>
<keyword evidence="6" id="KW-1133">Transmembrane helix</keyword>